<feature type="signal peptide" evidence="1">
    <location>
        <begin position="1"/>
        <end position="18"/>
    </location>
</feature>
<reference evidence="2 3" key="1">
    <citation type="submission" date="2019-03" db="EMBL/GenBank/DDBJ databases">
        <title>Flavobacterium AR-3-4 sp. nov. isolated from arctic soil.</title>
        <authorList>
            <person name="Chaudhary D.K."/>
        </authorList>
    </citation>
    <scope>NUCLEOTIDE SEQUENCE [LARGE SCALE GENOMIC DNA]</scope>
    <source>
        <strain evidence="2 3">AR-3-4</strain>
    </source>
</reference>
<dbReference type="Proteomes" id="UP000295479">
    <property type="component" value="Unassembled WGS sequence"/>
</dbReference>
<keyword evidence="3" id="KW-1185">Reference proteome</keyword>
<keyword evidence="1" id="KW-0732">Signal</keyword>
<sequence length="431" mass="48510">MKKITLAFLIISAIVANAQEIHRDTVYSSLREKVDEQAMKIAGYDERISADESVLNELNKIKISGYIQSQFEMNDVWSADGSVHGSGTPTVSNSFSLRRARVKFTYKPIDGVNFVLCPDFQVNKISLKDAFVQLNDLWINTFSLFVGQFNRPTYEVEFSSSAREFAERSLMTRTLYPSERDQGAKLEADFMTKFNVPLKLQFAVLNGNFGEGAIDNQVKDIDNGKDVMARAVYSFSMPNKGLGIDIGGHTYIGNTTVIAQTTPVPTVFKDVNNNSFTPIVGDKLKKELFGAEMQVYYDFLGGLSLKSEYIRGTYSGTTNPTQVNSSFNANKVRNIEGYYISLIKDVGKNNVASIRYDVFDPNTKLSGDAVTKKDDLKYNNWTYAWQYFFNSNIKLMASYTMPINEKSLNAGADYIKDKHDNVFTLRFQASF</sequence>
<gene>
    <name evidence="2" type="ORF">E0F76_00725</name>
</gene>
<dbReference type="Gene3D" id="2.40.160.10">
    <property type="entry name" value="Porin"/>
    <property type="match status" value="1"/>
</dbReference>
<comment type="caution">
    <text evidence="2">The sequence shown here is derived from an EMBL/GenBank/DDBJ whole genome shotgun (WGS) entry which is preliminary data.</text>
</comment>
<evidence type="ECO:0000256" key="1">
    <source>
        <dbReference type="SAM" id="SignalP"/>
    </source>
</evidence>
<evidence type="ECO:0000313" key="3">
    <source>
        <dbReference type="Proteomes" id="UP000295479"/>
    </source>
</evidence>
<evidence type="ECO:0008006" key="4">
    <source>
        <dbReference type="Google" id="ProtNLM"/>
    </source>
</evidence>
<dbReference type="Pfam" id="PF07396">
    <property type="entry name" value="Porin_O_P"/>
    <property type="match status" value="1"/>
</dbReference>
<protein>
    <recommendedName>
        <fullName evidence="4">Porin</fullName>
    </recommendedName>
</protein>
<dbReference type="SUPFAM" id="SSF56935">
    <property type="entry name" value="Porins"/>
    <property type="match status" value="1"/>
</dbReference>
<dbReference type="OrthoDB" id="925187at2"/>
<dbReference type="InterPro" id="IPR010870">
    <property type="entry name" value="Porin_O/P"/>
</dbReference>
<accession>A0A4R5CHQ9</accession>
<dbReference type="InterPro" id="IPR023614">
    <property type="entry name" value="Porin_dom_sf"/>
</dbReference>
<dbReference type="AlphaFoldDB" id="A0A4R5CHQ9"/>
<organism evidence="2 3">
    <name type="scientific">Flavobacterium cellulosilyticum</name>
    <dbReference type="NCBI Taxonomy" id="2541731"/>
    <lineage>
        <taxon>Bacteria</taxon>
        <taxon>Pseudomonadati</taxon>
        <taxon>Bacteroidota</taxon>
        <taxon>Flavobacteriia</taxon>
        <taxon>Flavobacteriales</taxon>
        <taxon>Flavobacteriaceae</taxon>
        <taxon>Flavobacterium</taxon>
    </lineage>
</organism>
<dbReference type="RefSeq" id="WP_132000425.1">
    <property type="nucleotide sequence ID" value="NZ_SMFK01000001.1"/>
</dbReference>
<proteinExistence type="predicted"/>
<evidence type="ECO:0000313" key="2">
    <source>
        <dbReference type="EMBL" id="TDD99285.1"/>
    </source>
</evidence>
<feature type="chain" id="PRO_5020742797" description="Porin" evidence="1">
    <location>
        <begin position="19"/>
        <end position="431"/>
    </location>
</feature>
<name>A0A4R5CHQ9_9FLAO</name>
<dbReference type="EMBL" id="SMFK01000001">
    <property type="protein sequence ID" value="TDD99285.1"/>
    <property type="molecule type" value="Genomic_DNA"/>
</dbReference>